<keyword evidence="2" id="KW-0560">Oxidoreductase</keyword>
<organism evidence="2 3">
    <name type="scientific">Adhaeribacter terreus</name>
    <dbReference type="NCBI Taxonomy" id="529703"/>
    <lineage>
        <taxon>Bacteria</taxon>
        <taxon>Pseudomonadati</taxon>
        <taxon>Bacteroidota</taxon>
        <taxon>Cytophagia</taxon>
        <taxon>Cytophagales</taxon>
        <taxon>Hymenobacteraceae</taxon>
        <taxon>Adhaeribacter</taxon>
    </lineage>
</organism>
<reference evidence="3" key="1">
    <citation type="journal article" date="2019" name="Int. J. Syst. Evol. Microbiol.">
        <title>The Global Catalogue of Microorganisms (GCM) 10K type strain sequencing project: providing services to taxonomists for standard genome sequencing and annotation.</title>
        <authorList>
            <consortium name="The Broad Institute Genomics Platform"/>
            <consortium name="The Broad Institute Genome Sequencing Center for Infectious Disease"/>
            <person name="Wu L."/>
            <person name="Ma J."/>
        </authorList>
    </citation>
    <scope>NUCLEOTIDE SEQUENCE [LARGE SCALE GENOMIC DNA]</scope>
    <source>
        <strain evidence="3">KACC 12602</strain>
    </source>
</reference>
<dbReference type="Gene3D" id="2.60.120.590">
    <property type="entry name" value="Alpha-ketoglutarate-dependent dioxygenase AlkB-like"/>
    <property type="match status" value="1"/>
</dbReference>
<dbReference type="InterPro" id="IPR032854">
    <property type="entry name" value="ALKBH3"/>
</dbReference>
<dbReference type="InterPro" id="IPR037151">
    <property type="entry name" value="AlkB-like_sf"/>
</dbReference>
<evidence type="ECO:0000259" key="1">
    <source>
        <dbReference type="PROSITE" id="PS51471"/>
    </source>
</evidence>
<name>A0ABW0E7R1_9BACT</name>
<gene>
    <name evidence="2" type="ORF">ACFPIB_01580</name>
</gene>
<dbReference type="PROSITE" id="PS51471">
    <property type="entry name" value="FE2OG_OXY"/>
    <property type="match status" value="1"/>
</dbReference>
<keyword evidence="3" id="KW-1185">Reference proteome</keyword>
<dbReference type="SUPFAM" id="SSF51197">
    <property type="entry name" value="Clavaminate synthase-like"/>
    <property type="match status" value="1"/>
</dbReference>
<dbReference type="InterPro" id="IPR005123">
    <property type="entry name" value="Oxoglu/Fe-dep_dioxygenase_dom"/>
</dbReference>
<evidence type="ECO:0000313" key="3">
    <source>
        <dbReference type="Proteomes" id="UP001596161"/>
    </source>
</evidence>
<dbReference type="PANTHER" id="PTHR31212">
    <property type="entry name" value="ALPHA-KETOGLUTARATE-DEPENDENT DIOXYGENASE ALKB HOMOLOG 3"/>
    <property type="match status" value="1"/>
</dbReference>
<dbReference type="Proteomes" id="UP001596161">
    <property type="component" value="Unassembled WGS sequence"/>
</dbReference>
<protein>
    <submittedName>
        <fullName evidence="2">Alpha-ketoglutarate-dependent dioxygenase AlkB family protein</fullName>
    </submittedName>
</protein>
<dbReference type="PANTHER" id="PTHR31212:SF4">
    <property type="entry name" value="ALPHA-KETOGLUTARATE-DEPENDENT DIOXYGENASE ALKB HOMOLOG 3"/>
    <property type="match status" value="1"/>
</dbReference>
<proteinExistence type="predicted"/>
<sequence length="220" mass="24987">MQRIARPKGTRPTFKILKMDLFGNYTDENTNLLPEGGTVNYFGKIMPLPEANRFYEALLHSIAWKNDEANIFGKHFITKRKVAWYGDSGFSYTYSNTTKQALPWTPELLELKALVESKTGATFNSCLLNLYHTGGESMAWHSDDEKALAKNGAIASLSFGAERKFAFKHKQTKEVISLVLEHGSLLVMKDETQTNWLHRLPPTKKISKPRINLTFRTIMG</sequence>
<dbReference type="InterPro" id="IPR027450">
    <property type="entry name" value="AlkB-like"/>
</dbReference>
<dbReference type="GO" id="GO:0051213">
    <property type="term" value="F:dioxygenase activity"/>
    <property type="evidence" value="ECO:0007669"/>
    <property type="project" value="UniProtKB-KW"/>
</dbReference>
<comment type="caution">
    <text evidence="2">The sequence shown here is derived from an EMBL/GenBank/DDBJ whole genome shotgun (WGS) entry which is preliminary data.</text>
</comment>
<keyword evidence="2" id="KW-0223">Dioxygenase</keyword>
<dbReference type="Pfam" id="PF13532">
    <property type="entry name" value="2OG-FeII_Oxy_2"/>
    <property type="match status" value="1"/>
</dbReference>
<evidence type="ECO:0000313" key="2">
    <source>
        <dbReference type="EMBL" id="MFC5269281.1"/>
    </source>
</evidence>
<dbReference type="EMBL" id="JBHSKT010000001">
    <property type="protein sequence ID" value="MFC5269281.1"/>
    <property type="molecule type" value="Genomic_DNA"/>
</dbReference>
<feature type="domain" description="Fe2OG dioxygenase" evidence="1">
    <location>
        <begin position="122"/>
        <end position="219"/>
    </location>
</feature>
<accession>A0ABW0E7R1</accession>